<sequence>ADALFDDKLNVSDQIDAYSKTQDDALLLLKADKTQLADYVDLTSTQTITGQKQFNSNITAASFTKSGADNTVVLLGAGGTKPLSEFSSGSVDDSNYVKKTGQTLQVIKGYLRKSLEDLDGDEPSEEDEDYITKGEVANQYVGIWGNQQIIGTKSFYDNVTANGFIKKNGTNQQVLLANGTTKPLSEFGGGSVDDSNYVKKTGQELQIIHGVLRKDDEELSVSEYDEDYLTRGDIYNTFVSSYDNQSIYGTKTFNSNVNAAGFAKTGKDDTSVLLAGGGDTLISSLGGAQMEDITDKIRDWNMSISPLYKKLSRLGSLYLLFLQVKPLAQFNAGINPKICEFGTASEVISPTGTSSQPFYINFTPPTGTNYTVHIVNRNLLMNQDTIWGTDQAVVITTFWIL</sequence>
<proteinExistence type="predicted"/>
<dbReference type="AlphaFoldDB" id="A0A5J4TX35"/>
<comment type="caution">
    <text evidence="1">The sequence shown here is derived from an EMBL/GenBank/DDBJ whole genome shotgun (WGS) entry which is preliminary data.</text>
</comment>
<dbReference type="EMBL" id="SNRW01023623">
    <property type="protein sequence ID" value="KAA6362864.1"/>
    <property type="molecule type" value="Genomic_DNA"/>
</dbReference>
<organism evidence="1 2">
    <name type="scientific">Streblomastix strix</name>
    <dbReference type="NCBI Taxonomy" id="222440"/>
    <lineage>
        <taxon>Eukaryota</taxon>
        <taxon>Metamonada</taxon>
        <taxon>Preaxostyla</taxon>
        <taxon>Oxymonadida</taxon>
        <taxon>Streblomastigidae</taxon>
        <taxon>Streblomastix</taxon>
    </lineage>
</organism>
<gene>
    <name evidence="1" type="ORF">EZS28_041608</name>
</gene>
<accession>A0A5J4TX35</accession>
<evidence type="ECO:0000313" key="2">
    <source>
        <dbReference type="Proteomes" id="UP000324800"/>
    </source>
</evidence>
<protein>
    <submittedName>
        <fullName evidence="1">Uncharacterized protein</fullName>
    </submittedName>
</protein>
<dbReference type="Proteomes" id="UP000324800">
    <property type="component" value="Unassembled WGS sequence"/>
</dbReference>
<name>A0A5J4TX35_9EUKA</name>
<reference evidence="1 2" key="1">
    <citation type="submission" date="2019-03" db="EMBL/GenBank/DDBJ databases">
        <title>Single cell metagenomics reveals metabolic interactions within the superorganism composed of flagellate Streblomastix strix and complex community of Bacteroidetes bacteria on its surface.</title>
        <authorList>
            <person name="Treitli S.C."/>
            <person name="Kolisko M."/>
            <person name="Husnik F."/>
            <person name="Keeling P."/>
            <person name="Hampl V."/>
        </authorList>
    </citation>
    <scope>NUCLEOTIDE SEQUENCE [LARGE SCALE GENOMIC DNA]</scope>
    <source>
        <strain evidence="1">ST1C</strain>
    </source>
</reference>
<evidence type="ECO:0000313" key="1">
    <source>
        <dbReference type="EMBL" id="KAA6362864.1"/>
    </source>
</evidence>
<feature type="non-terminal residue" evidence="1">
    <location>
        <position position="1"/>
    </location>
</feature>